<dbReference type="Proteomes" id="UP001279734">
    <property type="component" value="Unassembled WGS sequence"/>
</dbReference>
<organism evidence="2 3">
    <name type="scientific">Nepenthes gracilis</name>
    <name type="common">Slender pitcher plant</name>
    <dbReference type="NCBI Taxonomy" id="150966"/>
    <lineage>
        <taxon>Eukaryota</taxon>
        <taxon>Viridiplantae</taxon>
        <taxon>Streptophyta</taxon>
        <taxon>Embryophyta</taxon>
        <taxon>Tracheophyta</taxon>
        <taxon>Spermatophyta</taxon>
        <taxon>Magnoliopsida</taxon>
        <taxon>eudicotyledons</taxon>
        <taxon>Gunneridae</taxon>
        <taxon>Pentapetalae</taxon>
        <taxon>Caryophyllales</taxon>
        <taxon>Nepenthaceae</taxon>
        <taxon>Nepenthes</taxon>
    </lineage>
</organism>
<reference evidence="2" key="1">
    <citation type="submission" date="2023-05" db="EMBL/GenBank/DDBJ databases">
        <title>Nepenthes gracilis genome sequencing.</title>
        <authorList>
            <person name="Fukushima K."/>
        </authorList>
    </citation>
    <scope>NUCLEOTIDE SEQUENCE</scope>
    <source>
        <strain evidence="2">SING2019-196</strain>
    </source>
</reference>
<gene>
    <name evidence="2" type="ORF">Nepgr_005103</name>
</gene>
<evidence type="ECO:0000313" key="2">
    <source>
        <dbReference type="EMBL" id="GMH03264.1"/>
    </source>
</evidence>
<name>A0AAD3S310_NEPGR</name>
<evidence type="ECO:0000256" key="1">
    <source>
        <dbReference type="SAM" id="MobiDB-lite"/>
    </source>
</evidence>
<keyword evidence="3" id="KW-1185">Reference proteome</keyword>
<feature type="region of interest" description="Disordered" evidence="1">
    <location>
        <begin position="100"/>
        <end position="125"/>
    </location>
</feature>
<evidence type="ECO:0000313" key="3">
    <source>
        <dbReference type="Proteomes" id="UP001279734"/>
    </source>
</evidence>
<dbReference type="AlphaFoldDB" id="A0AAD3S310"/>
<protein>
    <submittedName>
        <fullName evidence="2">Uncharacterized protein</fullName>
    </submittedName>
</protein>
<dbReference type="EMBL" id="BSYO01000004">
    <property type="protein sequence ID" value="GMH03264.1"/>
    <property type="molecule type" value="Genomic_DNA"/>
</dbReference>
<proteinExistence type="predicted"/>
<sequence length="133" mass="14962">MKLSRDLTASLRSSLEIFYNFPQKLSGFSLAALRNFPSKQLFKCSLVALGIFPLNKHSRIFKAIQKFSLTATPKTSLEFKSHSYPANSSPNLSLVAAQQNPLQRSLTEVRPDPLRRSLTASPRSSPKIYYNFP</sequence>
<comment type="caution">
    <text evidence="2">The sequence shown here is derived from an EMBL/GenBank/DDBJ whole genome shotgun (WGS) entry which is preliminary data.</text>
</comment>
<accession>A0AAD3S310</accession>